<evidence type="ECO:0000313" key="2">
    <source>
        <dbReference type="EMBL" id="SFD03058.1"/>
    </source>
</evidence>
<gene>
    <name evidence="2" type="ORF">SAMN05661030_2350</name>
</gene>
<dbReference type="Proteomes" id="UP000199022">
    <property type="component" value="Unassembled WGS sequence"/>
</dbReference>
<keyword evidence="2" id="KW-0255">Endonuclease</keyword>
<evidence type="ECO:0000259" key="1">
    <source>
        <dbReference type="Pfam" id="PF03372"/>
    </source>
</evidence>
<dbReference type="InterPro" id="IPR036691">
    <property type="entry name" value="Endo/exonu/phosph_ase_sf"/>
</dbReference>
<accession>A0A1I1P5W3</accession>
<protein>
    <submittedName>
        <fullName evidence="2">Metal-dependent hydrolase, endonuclease/exonuclease/phosphatase family</fullName>
    </submittedName>
</protein>
<keyword evidence="3" id="KW-1185">Reference proteome</keyword>
<dbReference type="GO" id="GO:0004527">
    <property type="term" value="F:exonuclease activity"/>
    <property type="evidence" value="ECO:0007669"/>
    <property type="project" value="UniProtKB-KW"/>
</dbReference>
<dbReference type="EMBL" id="FOMD01000002">
    <property type="protein sequence ID" value="SFD03058.1"/>
    <property type="molecule type" value="Genomic_DNA"/>
</dbReference>
<feature type="domain" description="Endonuclease/exonuclease/phosphatase" evidence="1">
    <location>
        <begin position="5"/>
        <end position="257"/>
    </location>
</feature>
<evidence type="ECO:0000313" key="3">
    <source>
        <dbReference type="Proteomes" id="UP000199022"/>
    </source>
</evidence>
<dbReference type="InterPro" id="IPR005135">
    <property type="entry name" value="Endo/exonuclease/phosphatase"/>
</dbReference>
<organism evidence="2 3">
    <name type="scientific">Klenkia taihuensis</name>
    <dbReference type="NCBI Taxonomy" id="1225127"/>
    <lineage>
        <taxon>Bacteria</taxon>
        <taxon>Bacillati</taxon>
        <taxon>Actinomycetota</taxon>
        <taxon>Actinomycetes</taxon>
        <taxon>Geodermatophilales</taxon>
        <taxon>Geodermatophilaceae</taxon>
        <taxon>Klenkia</taxon>
    </lineage>
</organism>
<keyword evidence="2" id="KW-0378">Hydrolase</keyword>
<keyword evidence="2" id="KW-0540">Nuclease</keyword>
<dbReference type="Gene3D" id="3.60.10.10">
    <property type="entry name" value="Endonuclease/exonuclease/phosphatase"/>
    <property type="match status" value="1"/>
</dbReference>
<dbReference type="RefSeq" id="WP_091558253.1">
    <property type="nucleotide sequence ID" value="NZ_BNAC01000004.1"/>
</dbReference>
<dbReference type="Pfam" id="PF03372">
    <property type="entry name" value="Exo_endo_phos"/>
    <property type="match status" value="1"/>
</dbReference>
<reference evidence="3" key="1">
    <citation type="submission" date="2016-10" db="EMBL/GenBank/DDBJ databases">
        <authorList>
            <person name="Varghese N."/>
            <person name="Submissions S."/>
        </authorList>
    </citation>
    <scope>NUCLEOTIDE SEQUENCE [LARGE SCALE GENOMIC DNA]</scope>
    <source>
        <strain evidence="3">DSM 45962</strain>
    </source>
</reference>
<sequence length="266" mass="28818">MRVVSLNAWCGVELDALLAWLPAVGADVLCLQEVTSSSTHHGWVTYADGDRTLRQRSDLLADVRAVLPGHEAHFVTFDTGPVVGEDGTRHRQLFGQAVFVRHGLPVVGLGAEYVVGDFAAHDEWPPGGRPRLAQAVRVVDPDGGRPVVVLHTHGVRERSGKGDTDLRRAQARRLAEVVERVRRPGDLVVLAGDLNLLPDSETFDVLAGIGLRDLVGTADTRTHLYAKAVRHASYALVSDVDAVRRFEVVAAPVVSDHRPLVLDLEG</sequence>
<dbReference type="OrthoDB" id="4446218at2"/>
<dbReference type="GO" id="GO:0004519">
    <property type="term" value="F:endonuclease activity"/>
    <property type="evidence" value="ECO:0007669"/>
    <property type="project" value="UniProtKB-KW"/>
</dbReference>
<proteinExistence type="predicted"/>
<keyword evidence="2" id="KW-0269">Exonuclease</keyword>
<dbReference type="STRING" id="1225127.SAMN05661030_2350"/>
<dbReference type="SUPFAM" id="SSF56219">
    <property type="entry name" value="DNase I-like"/>
    <property type="match status" value="1"/>
</dbReference>
<dbReference type="AlphaFoldDB" id="A0A1I1P5W3"/>
<name>A0A1I1P5W3_9ACTN</name>